<dbReference type="Proteomes" id="UP000008021">
    <property type="component" value="Chromosome 2"/>
</dbReference>
<evidence type="ECO:0000313" key="2">
    <source>
        <dbReference type="Proteomes" id="UP000008021"/>
    </source>
</evidence>
<protein>
    <submittedName>
        <fullName evidence="1">Uncharacterized protein</fullName>
    </submittedName>
</protein>
<dbReference type="Gramene" id="OMERI02G14520.1">
    <property type="protein sequence ID" value="OMERI02G14520.1"/>
    <property type="gene ID" value="OMERI02G14520"/>
</dbReference>
<keyword evidence="2" id="KW-1185">Reference proteome</keyword>
<organism evidence="1">
    <name type="scientific">Oryza meridionalis</name>
    <dbReference type="NCBI Taxonomy" id="40149"/>
    <lineage>
        <taxon>Eukaryota</taxon>
        <taxon>Viridiplantae</taxon>
        <taxon>Streptophyta</taxon>
        <taxon>Embryophyta</taxon>
        <taxon>Tracheophyta</taxon>
        <taxon>Spermatophyta</taxon>
        <taxon>Magnoliopsida</taxon>
        <taxon>Liliopsida</taxon>
        <taxon>Poales</taxon>
        <taxon>Poaceae</taxon>
        <taxon>BOP clade</taxon>
        <taxon>Oryzoideae</taxon>
        <taxon>Oryzeae</taxon>
        <taxon>Oryzinae</taxon>
        <taxon>Oryza</taxon>
    </lineage>
</organism>
<proteinExistence type="predicted"/>
<evidence type="ECO:0000313" key="1">
    <source>
        <dbReference type="EnsemblPlants" id="OMERI02G14520.1"/>
    </source>
</evidence>
<name>A0A0E0CJP1_9ORYZ</name>
<dbReference type="EnsemblPlants" id="OMERI02G14520.1">
    <property type="protein sequence ID" value="OMERI02G14520.1"/>
    <property type="gene ID" value="OMERI02G14520"/>
</dbReference>
<sequence>MLVGRSKGSGALREAVTDGLQGVRGGGSDIMRGRPQGLGGGRHYYLCCLGDIIVLFPLGELRTMAWFTGKLSPIGWWAWSGNNLDVGGLSLIRCCRALIRWAGTSSRKNLGWCGPDDKLLGYVDVGRGGHLPLMLSLSPSPPRHTEYRCHLCLLDMRSGRWLSRRPLMLL</sequence>
<dbReference type="HOGENOM" id="CLU_134069_0_0_1"/>
<accession>A0A0E0CJP1</accession>
<dbReference type="AlphaFoldDB" id="A0A0E0CJP1"/>
<reference evidence="1" key="1">
    <citation type="submission" date="2015-04" db="UniProtKB">
        <authorList>
            <consortium name="EnsemblPlants"/>
        </authorList>
    </citation>
    <scope>IDENTIFICATION</scope>
</reference>
<reference evidence="1" key="2">
    <citation type="submission" date="2018-05" db="EMBL/GenBank/DDBJ databases">
        <title>OmerRS3 (Oryza meridionalis Reference Sequence Version 3).</title>
        <authorList>
            <person name="Zhang J."/>
            <person name="Kudrna D."/>
            <person name="Lee S."/>
            <person name="Talag J."/>
            <person name="Welchert J."/>
            <person name="Wing R.A."/>
        </authorList>
    </citation>
    <scope>NUCLEOTIDE SEQUENCE [LARGE SCALE GENOMIC DNA]</scope>
    <source>
        <strain evidence="1">cv. OR44</strain>
    </source>
</reference>